<feature type="compositionally biased region" description="Low complexity" evidence="1">
    <location>
        <begin position="107"/>
        <end position="116"/>
    </location>
</feature>
<feature type="region of interest" description="Disordered" evidence="1">
    <location>
        <begin position="107"/>
        <end position="130"/>
    </location>
</feature>
<comment type="caution">
    <text evidence="2">The sequence shown here is derived from an EMBL/GenBank/DDBJ whole genome shotgun (WGS) entry which is preliminary data.</text>
</comment>
<feature type="non-terminal residue" evidence="2">
    <location>
        <position position="130"/>
    </location>
</feature>
<evidence type="ECO:0000313" key="2">
    <source>
        <dbReference type="EMBL" id="TYJ51560.1"/>
    </source>
</evidence>
<feature type="compositionally biased region" description="Polar residues" evidence="1">
    <location>
        <begin position="34"/>
        <end position="44"/>
    </location>
</feature>
<feature type="region of interest" description="Disordered" evidence="1">
    <location>
        <begin position="1"/>
        <end position="82"/>
    </location>
</feature>
<sequence length="130" mass="13750">MPLFAPAHYTTAPPADPPPAPSKPPHLLGRDSSMDPTTLSNPFQYLSDMPNAAHTPTPQGQPSLVPYQPTPPAPPFSASGLASNNLFFPQNVQCFLPPQPSPPPLQLVPAHLLTSPPSIPLPTSPLTTLR</sequence>
<protein>
    <submittedName>
        <fullName evidence="2">Uncharacterized protein</fullName>
    </submittedName>
</protein>
<keyword evidence="3" id="KW-1185">Reference proteome</keyword>
<reference evidence="2 3" key="1">
    <citation type="submission" date="2017-05" db="EMBL/GenBank/DDBJ databases">
        <title>The Genome Sequence of Tsuchiyaea wingfieldii DSM 27421.</title>
        <authorList>
            <person name="Cuomo C."/>
            <person name="Passer A."/>
            <person name="Billmyre B."/>
            <person name="Heitman J."/>
        </authorList>
    </citation>
    <scope>NUCLEOTIDE SEQUENCE [LARGE SCALE GENOMIC DNA]</scope>
    <source>
        <strain evidence="2 3">DSM 27421</strain>
    </source>
</reference>
<accession>A0A5D3ANF7</accession>
<feature type="compositionally biased region" description="Low complexity" evidence="1">
    <location>
        <begin position="1"/>
        <end position="13"/>
    </location>
</feature>
<evidence type="ECO:0000313" key="3">
    <source>
        <dbReference type="Proteomes" id="UP000322245"/>
    </source>
</evidence>
<dbReference type="Proteomes" id="UP000322245">
    <property type="component" value="Unassembled WGS sequence"/>
</dbReference>
<dbReference type="EMBL" id="NIDF01000218">
    <property type="protein sequence ID" value="TYJ51560.1"/>
    <property type="molecule type" value="Genomic_DNA"/>
</dbReference>
<dbReference type="AlphaFoldDB" id="A0A5D3ANF7"/>
<gene>
    <name evidence="2" type="ORF">B9479_007868</name>
</gene>
<evidence type="ECO:0000256" key="1">
    <source>
        <dbReference type="SAM" id="MobiDB-lite"/>
    </source>
</evidence>
<proteinExistence type="predicted"/>
<organism evidence="2 3">
    <name type="scientific">Cryptococcus floricola</name>
    <dbReference type="NCBI Taxonomy" id="2591691"/>
    <lineage>
        <taxon>Eukaryota</taxon>
        <taxon>Fungi</taxon>
        <taxon>Dikarya</taxon>
        <taxon>Basidiomycota</taxon>
        <taxon>Agaricomycotina</taxon>
        <taxon>Tremellomycetes</taxon>
        <taxon>Tremellales</taxon>
        <taxon>Cryptococcaceae</taxon>
        <taxon>Cryptococcus</taxon>
    </lineage>
</organism>
<name>A0A5D3ANF7_9TREE</name>
<feature type="compositionally biased region" description="Pro residues" evidence="1">
    <location>
        <begin position="14"/>
        <end position="24"/>
    </location>
</feature>